<protein>
    <submittedName>
        <fullName evidence="1">Uncharacterized protein</fullName>
    </submittedName>
</protein>
<reference evidence="1 2" key="1">
    <citation type="submission" date="2024-05" db="EMBL/GenBank/DDBJ databases">
        <title>Genome sequencing and assembly of Indian major carp, Cirrhinus mrigala (Hamilton, 1822).</title>
        <authorList>
            <person name="Mohindra V."/>
            <person name="Chowdhury L.M."/>
            <person name="Lal K."/>
            <person name="Jena J.K."/>
        </authorList>
    </citation>
    <scope>NUCLEOTIDE SEQUENCE [LARGE SCALE GENOMIC DNA]</scope>
    <source>
        <strain evidence="1">CM1030</strain>
        <tissue evidence="1">Blood</tissue>
    </source>
</reference>
<comment type="caution">
    <text evidence="1">The sequence shown here is derived from an EMBL/GenBank/DDBJ whole genome shotgun (WGS) entry which is preliminary data.</text>
</comment>
<evidence type="ECO:0000313" key="1">
    <source>
        <dbReference type="EMBL" id="KAL0189655.1"/>
    </source>
</evidence>
<name>A0ABD0QV66_CIRMR</name>
<feature type="non-terminal residue" evidence="1">
    <location>
        <position position="1"/>
    </location>
</feature>
<gene>
    <name evidence="1" type="ORF">M9458_016754</name>
</gene>
<organism evidence="1 2">
    <name type="scientific">Cirrhinus mrigala</name>
    <name type="common">Mrigala</name>
    <dbReference type="NCBI Taxonomy" id="683832"/>
    <lineage>
        <taxon>Eukaryota</taxon>
        <taxon>Metazoa</taxon>
        <taxon>Chordata</taxon>
        <taxon>Craniata</taxon>
        <taxon>Vertebrata</taxon>
        <taxon>Euteleostomi</taxon>
        <taxon>Actinopterygii</taxon>
        <taxon>Neopterygii</taxon>
        <taxon>Teleostei</taxon>
        <taxon>Ostariophysi</taxon>
        <taxon>Cypriniformes</taxon>
        <taxon>Cyprinidae</taxon>
        <taxon>Labeoninae</taxon>
        <taxon>Labeonini</taxon>
        <taxon>Cirrhinus</taxon>
    </lineage>
</organism>
<dbReference type="AlphaFoldDB" id="A0ABD0QV66"/>
<accession>A0ABD0QV66</accession>
<dbReference type="Proteomes" id="UP001529510">
    <property type="component" value="Unassembled WGS sequence"/>
</dbReference>
<evidence type="ECO:0000313" key="2">
    <source>
        <dbReference type="Proteomes" id="UP001529510"/>
    </source>
</evidence>
<proteinExistence type="predicted"/>
<sequence>ESDGSRLIEQYAPCPYCSSGSRLNSTAHYFNMEDCVLAAVEKEHISCPNHPKQPVPLQELVPELFMTDFPSR</sequence>
<keyword evidence="2" id="KW-1185">Reference proteome</keyword>
<feature type="non-terminal residue" evidence="1">
    <location>
        <position position="72"/>
    </location>
</feature>
<dbReference type="EMBL" id="JAMKFB020000007">
    <property type="protein sequence ID" value="KAL0189655.1"/>
    <property type="molecule type" value="Genomic_DNA"/>
</dbReference>